<protein>
    <submittedName>
        <fullName evidence="2">Uncharacterized protein</fullName>
    </submittedName>
</protein>
<keyword evidence="1" id="KW-0472">Membrane</keyword>
<dbReference type="EMBL" id="LR031875">
    <property type="protein sequence ID" value="VDD30565.1"/>
    <property type="molecule type" value="Genomic_DNA"/>
</dbReference>
<keyword evidence="1" id="KW-1133">Transmembrane helix</keyword>
<sequence length="130" mass="15282">MVSIWLLLVVSDHGYRWGRSALHQKEQTGRDNDHSYCLYFFDAGYWCYSRVRIGSIEYIHPTAYVVFFGTVVAVAVFGLYLVEGGKDQVIFWRCDYRFCCSKLYTNVVCIYAGSKCIIRQLETIKRFSRW</sequence>
<organism evidence="2">
    <name type="scientific">Brassica oleracea</name>
    <name type="common">Wild cabbage</name>
    <dbReference type="NCBI Taxonomy" id="3712"/>
    <lineage>
        <taxon>Eukaryota</taxon>
        <taxon>Viridiplantae</taxon>
        <taxon>Streptophyta</taxon>
        <taxon>Embryophyta</taxon>
        <taxon>Tracheophyta</taxon>
        <taxon>Spermatophyta</taxon>
        <taxon>Magnoliopsida</taxon>
        <taxon>eudicotyledons</taxon>
        <taxon>Gunneridae</taxon>
        <taxon>Pentapetalae</taxon>
        <taxon>rosids</taxon>
        <taxon>malvids</taxon>
        <taxon>Brassicales</taxon>
        <taxon>Brassicaceae</taxon>
        <taxon>Brassiceae</taxon>
        <taxon>Brassica</taxon>
    </lineage>
</organism>
<name>A0A3P6E8Q4_BRAOL</name>
<evidence type="ECO:0000313" key="2">
    <source>
        <dbReference type="EMBL" id="VDD30565.1"/>
    </source>
</evidence>
<feature type="transmembrane region" description="Helical" evidence="1">
    <location>
        <begin position="62"/>
        <end position="82"/>
    </location>
</feature>
<evidence type="ECO:0000256" key="1">
    <source>
        <dbReference type="SAM" id="Phobius"/>
    </source>
</evidence>
<reference evidence="2" key="1">
    <citation type="submission" date="2018-11" db="EMBL/GenBank/DDBJ databases">
        <authorList>
            <consortium name="Genoscope - CEA"/>
            <person name="William W."/>
        </authorList>
    </citation>
    <scope>NUCLEOTIDE SEQUENCE</scope>
</reference>
<proteinExistence type="predicted"/>
<dbReference type="AlphaFoldDB" id="A0A3P6E8Q4"/>
<gene>
    <name evidence="2" type="ORF">BOLC9T55888H</name>
</gene>
<keyword evidence="1" id="KW-0812">Transmembrane</keyword>
<accession>A0A3P6E8Q4</accession>